<dbReference type="STRING" id="757424.Hsero_4635"/>
<name>D8IXX9_HERSS</name>
<keyword evidence="3" id="KW-0597">Phosphoprotein</keyword>
<dbReference type="InterPro" id="IPR005467">
    <property type="entry name" value="His_kinase_dom"/>
</dbReference>
<dbReference type="PRINTS" id="PR00344">
    <property type="entry name" value="BCTRLSENSOR"/>
</dbReference>
<dbReference type="CDD" id="cd00075">
    <property type="entry name" value="HATPase"/>
    <property type="match status" value="1"/>
</dbReference>
<keyword evidence="6 11" id="KW-0418">Kinase</keyword>
<dbReference type="Gene3D" id="1.10.287.130">
    <property type="match status" value="1"/>
</dbReference>
<dbReference type="EC" id="2.7.13.3" evidence="2"/>
<dbReference type="InterPro" id="IPR004358">
    <property type="entry name" value="Sig_transdc_His_kin-like_C"/>
</dbReference>
<evidence type="ECO:0000256" key="6">
    <source>
        <dbReference type="ARBA" id="ARBA00022777"/>
    </source>
</evidence>
<keyword evidence="8" id="KW-0902">Two-component regulatory system</keyword>
<feature type="transmembrane region" description="Helical" evidence="9">
    <location>
        <begin position="77"/>
        <end position="95"/>
    </location>
</feature>
<keyword evidence="12" id="KW-1185">Reference proteome</keyword>
<dbReference type="InterPro" id="IPR036890">
    <property type="entry name" value="HATPase_C_sf"/>
</dbReference>
<dbReference type="SUPFAM" id="SSF55874">
    <property type="entry name" value="ATPase domain of HSP90 chaperone/DNA topoisomerase II/histidine kinase"/>
    <property type="match status" value="1"/>
</dbReference>
<protein>
    <recommendedName>
        <fullName evidence="2">histidine kinase</fullName>
        <ecNumber evidence="2">2.7.13.3</ecNumber>
    </recommendedName>
</protein>
<feature type="transmembrane region" description="Helical" evidence="9">
    <location>
        <begin position="219"/>
        <end position="239"/>
    </location>
</feature>
<dbReference type="PANTHER" id="PTHR43065">
    <property type="entry name" value="SENSOR HISTIDINE KINASE"/>
    <property type="match status" value="1"/>
</dbReference>
<feature type="domain" description="Histidine kinase" evidence="10">
    <location>
        <begin position="305"/>
        <end position="516"/>
    </location>
</feature>
<dbReference type="Pfam" id="PF00512">
    <property type="entry name" value="HisKA"/>
    <property type="match status" value="1"/>
</dbReference>
<evidence type="ECO:0000256" key="2">
    <source>
        <dbReference type="ARBA" id="ARBA00012438"/>
    </source>
</evidence>
<organism evidence="11 12">
    <name type="scientific">Herbaspirillum seropedicae (strain SmR1)</name>
    <dbReference type="NCBI Taxonomy" id="757424"/>
    <lineage>
        <taxon>Bacteria</taxon>
        <taxon>Pseudomonadati</taxon>
        <taxon>Pseudomonadota</taxon>
        <taxon>Betaproteobacteria</taxon>
        <taxon>Burkholderiales</taxon>
        <taxon>Oxalobacteraceae</taxon>
        <taxon>Herbaspirillum</taxon>
    </lineage>
</organism>
<keyword evidence="7" id="KW-0067">ATP-binding</keyword>
<reference evidence="11 12" key="1">
    <citation type="submission" date="2010-04" db="EMBL/GenBank/DDBJ databases">
        <title>The genome of Herbaspirillum seropedicae SmR1, an endophytic, nitrogen-fixing, plant-growth promoting beta-Proteobacteria.</title>
        <authorList>
            <person name="Pedrosa F.O."/>
            <person name="Monteiro R.A."/>
            <person name="Wassem R."/>
            <person name="Cruz L.M."/>
            <person name="Ayub R.A."/>
            <person name="Colauto N.B."/>
            <person name="Fernandez M.A."/>
            <person name="Fungaro M.H.P."/>
            <person name="Grisard E.C."/>
            <person name="Hungria M."/>
            <person name="Madeira H.M.F."/>
            <person name="Nodari R.O."/>
            <person name="Osaku C.A."/>
            <person name="Petzl-Erler M.L."/>
            <person name="Terenzi H."/>
            <person name="Vieira L.G.E."/>
            <person name="Almeida M.I.M."/>
            <person name="Alves L.R."/>
            <person name="Arantes O.M.N."/>
            <person name="Balsanelli E."/>
            <person name="Barcellos F.G."/>
            <person name="Baura V.A."/>
            <person name="Binde D.R."/>
            <person name="Campo R.J."/>
            <person name="Chubatsu L.S."/>
            <person name="Chueire L.M.O."/>
            <person name="Ciferri R.R."/>
            <person name="Correa L.C."/>
            <person name="da Conceicao Silva J.L."/>
            <person name="Dabul A.N.G."/>
            <person name="Dambros B.P."/>
            <person name="Faoro H."/>
            <person name="Favetti A."/>
            <person name="Friedermann G."/>
            <person name="Furlaneto M.C."/>
            <person name="Gasques L.S."/>
            <person name="Gimenes C.C.T."/>
            <person name="Gioppo N.M.R."/>
            <person name="Glienke-Blanco C."/>
            <person name="Godoy L.P."/>
            <person name="Guerra M.P."/>
            <person name="Karp S."/>
            <person name="Kava-Cordeiro V."/>
            <person name="Margarido V.P."/>
            <person name="Mathioni S.M."/>
            <person name="Menck-Soares M.A."/>
            <person name="Murace N.K."/>
            <person name="Nicolas M.F."/>
            <person name="Oliveira C.E.C."/>
            <person name="Pagnan N.A.B."/>
            <person name="Pamphile J.A."/>
            <person name="Patussi E.V."/>
            <person name="Pereira L.F.P."/>
            <person name="Pereira-Ferrari L."/>
            <person name="Pinto F.G.S."/>
            <person name="Precoma C."/>
            <person name="Prioli A.J."/>
            <person name="Prioli S.M.A.P."/>
            <person name="Raittz R.T."/>
            <person name="Ramos H.J.O."/>
            <person name="Ribeiro E.M.S.F."/>
            <person name="Rigo L.U."/>
            <person name="Rocha C.L.M.S.C."/>
            <person name="Rocha S.N."/>
            <person name="Santos K."/>
            <person name="Satori D."/>
            <person name="Silva A.G."/>
            <person name="Simao R.C.G."/>
            <person name="Soares M.A.M."/>
            <person name="Souza E.M."/>
            <person name="Steffens M.B.R."/>
            <person name="Steindel M."/>
            <person name="Tadra-Sfeir M.Z."/>
            <person name="Takahashi E.K."/>
            <person name="Torres R.A."/>
            <person name="Valle J.S."/>
            <person name="Vernal J.I."/>
            <person name="Vilas-Boas L.A."/>
            <person name="Watanabe M.A.E."/>
            <person name="Weiss V.A."/>
            <person name="Yates M.A."/>
            <person name="Souza E.M."/>
        </authorList>
    </citation>
    <scope>NUCLEOTIDE SEQUENCE [LARGE SCALE GENOMIC DNA]</scope>
    <source>
        <strain evidence="11 12">SmR1</strain>
    </source>
</reference>
<dbReference type="GO" id="GO:0005524">
    <property type="term" value="F:ATP binding"/>
    <property type="evidence" value="ECO:0007669"/>
    <property type="project" value="UniProtKB-KW"/>
</dbReference>
<dbReference type="Pfam" id="PF02518">
    <property type="entry name" value="HATPase_c"/>
    <property type="match status" value="1"/>
</dbReference>
<dbReference type="SMART" id="SM00387">
    <property type="entry name" value="HATPase_c"/>
    <property type="match status" value="1"/>
</dbReference>
<keyword evidence="5" id="KW-0547">Nucleotide-binding</keyword>
<proteinExistence type="predicted"/>
<feature type="transmembrane region" description="Helical" evidence="9">
    <location>
        <begin position="254"/>
        <end position="276"/>
    </location>
</feature>
<accession>D8IXX9</accession>
<evidence type="ECO:0000256" key="8">
    <source>
        <dbReference type="ARBA" id="ARBA00023012"/>
    </source>
</evidence>
<dbReference type="HOGENOM" id="CLU_044199_0_0_4"/>
<evidence type="ECO:0000256" key="5">
    <source>
        <dbReference type="ARBA" id="ARBA00022741"/>
    </source>
</evidence>
<evidence type="ECO:0000256" key="4">
    <source>
        <dbReference type="ARBA" id="ARBA00022679"/>
    </source>
</evidence>
<sequence>MLIGGNVHGSQQNDEPGLRASCQMAYLQAGFMIKCERACAGGAGHGPAPHAHHHPMLMPQGQEAVLNSKTTVKRDLVILWAFIALIALVLAFLLWQLSRQGASAQIGQATGQATISCAAMSAGLSHALGAASTPGQDASAPTPVMQAVIDLALRDQAGVEGGFWQAGKGVVAYAFPTYDGSGVKRDPPGAEMERIDSTAQRALDSKTTITDVRPGLREAVVFAACPLSVTTDAALAAWTLKRVPVMSAAVLDQLLVAIGLLLAFVVITGLWLGATLTRWRSQSERLAAQLAHAERLATLGRVAAGMAHEIRNPIGTMRMKAENALAAPPQMREARATSALEMVVAQTERLDALVGSLLALSQPFQLQRQPLDLAQWLPQRRLAHLEMAERQGVRIQVTLPEQDDLVTHSLDPAQLARALDNLLLNALAHCPAGGEIEIGARLRSPGRLFLWVADNGPGVPQDLRQSLFDPFVSQRPGGTGLGLVLVREIIHAHGGEIILAPTAAGARFEMELPWRAS</sequence>
<dbReference type="InterPro" id="IPR003594">
    <property type="entry name" value="HATPase_dom"/>
</dbReference>
<keyword evidence="4" id="KW-0808">Transferase</keyword>
<comment type="catalytic activity">
    <reaction evidence="1">
        <text>ATP + protein L-histidine = ADP + protein N-phospho-L-histidine.</text>
        <dbReference type="EC" id="2.7.13.3"/>
    </reaction>
</comment>
<evidence type="ECO:0000256" key="1">
    <source>
        <dbReference type="ARBA" id="ARBA00000085"/>
    </source>
</evidence>
<dbReference type="AlphaFoldDB" id="D8IXX9"/>
<dbReference type="PANTHER" id="PTHR43065:SF10">
    <property type="entry name" value="PEROXIDE STRESS-ACTIVATED HISTIDINE KINASE MAK3"/>
    <property type="match status" value="1"/>
</dbReference>
<evidence type="ECO:0000259" key="10">
    <source>
        <dbReference type="PROSITE" id="PS50109"/>
    </source>
</evidence>
<evidence type="ECO:0000313" key="12">
    <source>
        <dbReference type="Proteomes" id="UP000000329"/>
    </source>
</evidence>
<gene>
    <name evidence="11" type="ordered locus">Hsero_4635</name>
</gene>
<dbReference type="SUPFAM" id="SSF47384">
    <property type="entry name" value="Homodimeric domain of signal transducing histidine kinase"/>
    <property type="match status" value="1"/>
</dbReference>
<dbReference type="SMART" id="SM00388">
    <property type="entry name" value="HisKA"/>
    <property type="match status" value="1"/>
</dbReference>
<dbReference type="CDD" id="cd00082">
    <property type="entry name" value="HisKA"/>
    <property type="match status" value="1"/>
</dbReference>
<evidence type="ECO:0000313" key="11">
    <source>
        <dbReference type="EMBL" id="ADJ66101.1"/>
    </source>
</evidence>
<evidence type="ECO:0000256" key="3">
    <source>
        <dbReference type="ARBA" id="ARBA00022553"/>
    </source>
</evidence>
<dbReference type="InterPro" id="IPR003661">
    <property type="entry name" value="HisK_dim/P_dom"/>
</dbReference>
<dbReference type="EMBL" id="CP002039">
    <property type="protein sequence ID" value="ADJ66101.1"/>
    <property type="molecule type" value="Genomic_DNA"/>
</dbReference>
<keyword evidence="9" id="KW-0812">Transmembrane</keyword>
<keyword evidence="9" id="KW-1133">Transmembrane helix</keyword>
<dbReference type="InterPro" id="IPR036097">
    <property type="entry name" value="HisK_dim/P_sf"/>
</dbReference>
<evidence type="ECO:0000256" key="7">
    <source>
        <dbReference type="ARBA" id="ARBA00022840"/>
    </source>
</evidence>
<dbReference type="GO" id="GO:0000155">
    <property type="term" value="F:phosphorelay sensor kinase activity"/>
    <property type="evidence" value="ECO:0007669"/>
    <property type="project" value="InterPro"/>
</dbReference>
<dbReference type="eggNOG" id="COG4191">
    <property type="taxonomic scope" value="Bacteria"/>
</dbReference>
<dbReference type="Proteomes" id="UP000000329">
    <property type="component" value="Chromosome"/>
</dbReference>
<dbReference type="KEGG" id="hse:Hsero_4635"/>
<evidence type="ECO:0000256" key="9">
    <source>
        <dbReference type="SAM" id="Phobius"/>
    </source>
</evidence>
<dbReference type="Gene3D" id="3.30.565.10">
    <property type="entry name" value="Histidine kinase-like ATPase, C-terminal domain"/>
    <property type="match status" value="1"/>
</dbReference>
<dbReference type="PROSITE" id="PS50109">
    <property type="entry name" value="HIS_KIN"/>
    <property type="match status" value="1"/>
</dbReference>
<keyword evidence="9" id="KW-0472">Membrane</keyword>